<evidence type="ECO:0000256" key="10">
    <source>
        <dbReference type="ARBA" id="ARBA00022723"/>
    </source>
</evidence>
<dbReference type="GO" id="GO:0004850">
    <property type="term" value="F:uridine phosphorylase activity"/>
    <property type="evidence" value="ECO:0007669"/>
    <property type="project" value="RHEA"/>
</dbReference>
<comment type="catalytic activity">
    <reaction evidence="11">
        <text>uridine + phosphate = alpha-D-ribose 1-phosphate + uracil</text>
        <dbReference type="Rhea" id="RHEA:24388"/>
        <dbReference type="ChEBI" id="CHEBI:16704"/>
        <dbReference type="ChEBI" id="CHEBI:17568"/>
        <dbReference type="ChEBI" id="CHEBI:43474"/>
        <dbReference type="ChEBI" id="CHEBI:57720"/>
        <dbReference type="EC" id="2.4.2.2"/>
    </reaction>
</comment>
<dbReference type="STRING" id="688269.Theth_0573"/>
<dbReference type="Gene3D" id="3.40.1030.10">
    <property type="entry name" value="Nucleoside phosphorylase/phosphoribosyltransferase catalytic domain"/>
    <property type="match status" value="1"/>
</dbReference>
<dbReference type="GO" id="GO:0047847">
    <property type="term" value="F:deoxyuridine phosphorylase activity"/>
    <property type="evidence" value="ECO:0007669"/>
    <property type="project" value="RHEA"/>
</dbReference>
<dbReference type="Gene3D" id="1.20.970.10">
    <property type="entry name" value="Transferase, Pyrimidine Nucleoside Phosphorylase, Chain C"/>
    <property type="match status" value="1"/>
</dbReference>
<dbReference type="PANTHER" id="PTHR10515">
    <property type="entry name" value="THYMIDINE PHOSPHORYLASE"/>
    <property type="match status" value="1"/>
</dbReference>
<evidence type="ECO:0000256" key="3">
    <source>
        <dbReference type="ARBA" id="ARBA00003877"/>
    </source>
</evidence>
<keyword evidence="10" id="KW-0479">Metal-binding</keyword>
<evidence type="ECO:0000256" key="5">
    <source>
        <dbReference type="ARBA" id="ARBA00011738"/>
    </source>
</evidence>
<evidence type="ECO:0000256" key="6">
    <source>
        <dbReference type="ARBA" id="ARBA00011889"/>
    </source>
</evidence>
<dbReference type="Proteomes" id="UP000006804">
    <property type="component" value="Chromosome"/>
</dbReference>
<dbReference type="KEGG" id="tta:Theth_0573"/>
<dbReference type="EMBL" id="CP002351">
    <property type="protein sequence ID" value="AEH50661.1"/>
    <property type="molecule type" value="Genomic_DNA"/>
</dbReference>
<evidence type="ECO:0000256" key="2">
    <source>
        <dbReference type="ARBA" id="ARBA00001958"/>
    </source>
</evidence>
<comment type="similarity">
    <text evidence="4">Belongs to the thymidine/pyrimidine-nucleoside phosphorylase family.</text>
</comment>
<dbReference type="PANTHER" id="PTHR10515:SF0">
    <property type="entry name" value="THYMIDINE PHOSPHORYLASE"/>
    <property type="match status" value="1"/>
</dbReference>
<dbReference type="SUPFAM" id="SSF47648">
    <property type="entry name" value="Nucleoside phosphorylase/phosphoribosyltransferase N-terminal domain"/>
    <property type="match status" value="1"/>
</dbReference>
<dbReference type="GO" id="GO:0009032">
    <property type="term" value="F:thymidine phosphorylase activity"/>
    <property type="evidence" value="ECO:0007669"/>
    <property type="project" value="RHEA"/>
</dbReference>
<dbReference type="SUPFAM" id="SSF54680">
    <property type="entry name" value="Pyrimidine nucleoside phosphorylase C-terminal domain"/>
    <property type="match status" value="1"/>
</dbReference>
<protein>
    <recommendedName>
        <fullName evidence="7">Pyrimidine-nucleoside phosphorylase</fullName>
        <ecNumber evidence="6">2.4.2.2</ecNumber>
    </recommendedName>
</protein>
<dbReference type="RefSeq" id="WP_013931884.1">
    <property type="nucleotide sequence ID" value="NC_015707.1"/>
</dbReference>
<reference evidence="14 15" key="1">
    <citation type="submission" date="2010-11" db="EMBL/GenBank/DDBJ databases">
        <title>The complete genome of Thermotoga thermarum DSM 5069.</title>
        <authorList>
            <consortium name="US DOE Joint Genome Institute (JGI-PGF)"/>
            <person name="Lucas S."/>
            <person name="Copeland A."/>
            <person name="Lapidus A."/>
            <person name="Bruce D."/>
            <person name="Goodwin L."/>
            <person name="Pitluck S."/>
            <person name="Kyrpides N."/>
            <person name="Mavromatis K."/>
            <person name="Ivanova N."/>
            <person name="Zeytun A."/>
            <person name="Brettin T."/>
            <person name="Detter J.C."/>
            <person name="Tapia R."/>
            <person name="Han C."/>
            <person name="Land M."/>
            <person name="Hauser L."/>
            <person name="Markowitz V."/>
            <person name="Cheng J.-F."/>
            <person name="Hugenholtz P."/>
            <person name="Woyke T."/>
            <person name="Wu D."/>
            <person name="Spring S."/>
            <person name="Schroeder M."/>
            <person name="Brambilla E."/>
            <person name="Klenk H.-P."/>
            <person name="Eisen J.A."/>
        </authorList>
    </citation>
    <scope>NUCLEOTIDE SEQUENCE [LARGE SCALE GENOMIC DNA]</scope>
    <source>
        <strain evidence="14 15">DSM 5069</strain>
    </source>
</reference>
<evidence type="ECO:0000313" key="14">
    <source>
        <dbReference type="EMBL" id="AEH50661.1"/>
    </source>
</evidence>
<dbReference type="GO" id="GO:0006213">
    <property type="term" value="P:pyrimidine nucleoside metabolic process"/>
    <property type="evidence" value="ECO:0007669"/>
    <property type="project" value="InterPro"/>
</dbReference>
<dbReference type="InterPro" id="IPR000312">
    <property type="entry name" value="Glycosyl_Trfase_fam3"/>
</dbReference>
<dbReference type="SUPFAM" id="SSF52418">
    <property type="entry name" value="Nucleoside phosphorylase/phosphoribosyltransferase catalytic domain"/>
    <property type="match status" value="1"/>
</dbReference>
<keyword evidence="15" id="KW-1185">Reference proteome</keyword>
<dbReference type="Pfam" id="PF07831">
    <property type="entry name" value="PYNP_C"/>
    <property type="match status" value="1"/>
</dbReference>
<dbReference type="InterPro" id="IPR017459">
    <property type="entry name" value="Glycosyl_Trfase_fam3_N_dom"/>
</dbReference>
<dbReference type="NCBIfam" id="NF004747">
    <property type="entry name" value="PRK06078.1"/>
    <property type="match status" value="1"/>
</dbReference>
<dbReference type="InterPro" id="IPR013102">
    <property type="entry name" value="PYNP_C"/>
</dbReference>
<evidence type="ECO:0000256" key="1">
    <source>
        <dbReference type="ARBA" id="ARBA00001066"/>
    </source>
</evidence>
<dbReference type="eggNOG" id="COG0213">
    <property type="taxonomic scope" value="Bacteria"/>
</dbReference>
<organism evidence="14 15">
    <name type="scientific">Pseudothermotoga thermarum DSM 5069</name>
    <dbReference type="NCBI Taxonomy" id="688269"/>
    <lineage>
        <taxon>Bacteria</taxon>
        <taxon>Thermotogati</taxon>
        <taxon>Thermotogota</taxon>
        <taxon>Thermotogae</taxon>
        <taxon>Thermotogales</taxon>
        <taxon>Thermotogaceae</taxon>
        <taxon>Pseudothermotoga</taxon>
    </lineage>
</organism>
<keyword evidence="9 14" id="KW-0808">Transferase</keyword>
<dbReference type="FunFam" id="3.40.1030.10:FF:000003">
    <property type="entry name" value="Pyrimidine-nucleoside phosphorylase"/>
    <property type="match status" value="1"/>
</dbReference>
<dbReference type="EC" id="2.4.2.2" evidence="6"/>
<evidence type="ECO:0000313" key="15">
    <source>
        <dbReference type="Proteomes" id="UP000006804"/>
    </source>
</evidence>
<dbReference type="OrthoDB" id="9763887at2"/>
<dbReference type="NCBIfam" id="TIGR02644">
    <property type="entry name" value="Y_phosphoryl"/>
    <property type="match status" value="1"/>
</dbReference>
<dbReference type="GO" id="GO:0004645">
    <property type="term" value="F:1,4-alpha-oligoglucan phosphorylase activity"/>
    <property type="evidence" value="ECO:0007669"/>
    <property type="project" value="InterPro"/>
</dbReference>
<proteinExistence type="inferred from homology"/>
<dbReference type="InterPro" id="IPR036566">
    <property type="entry name" value="PYNP-like_C_sf"/>
</dbReference>
<dbReference type="PATRIC" id="fig|688269.3.peg.595"/>
<evidence type="ECO:0000259" key="13">
    <source>
        <dbReference type="SMART" id="SM00941"/>
    </source>
</evidence>
<accession>F7YXL9</accession>
<dbReference type="InterPro" id="IPR036320">
    <property type="entry name" value="Glycosyl_Trfase_fam3_N_dom_sf"/>
</dbReference>
<dbReference type="SMART" id="SM00941">
    <property type="entry name" value="PYNP_C"/>
    <property type="match status" value="1"/>
</dbReference>
<dbReference type="Gene3D" id="3.90.1170.30">
    <property type="entry name" value="Pyrimidine nucleoside phosphorylase-like, C-terminal domain"/>
    <property type="match status" value="1"/>
</dbReference>
<evidence type="ECO:0000256" key="12">
    <source>
        <dbReference type="ARBA" id="ARBA00048525"/>
    </source>
</evidence>
<name>F7YXL9_9THEM</name>
<comment type="catalytic activity">
    <reaction evidence="1">
        <text>2'-deoxyuridine + phosphate = 2-deoxy-alpha-D-ribose 1-phosphate + uracil</text>
        <dbReference type="Rhea" id="RHEA:22824"/>
        <dbReference type="ChEBI" id="CHEBI:16450"/>
        <dbReference type="ChEBI" id="CHEBI:17568"/>
        <dbReference type="ChEBI" id="CHEBI:43474"/>
        <dbReference type="ChEBI" id="CHEBI:57259"/>
        <dbReference type="EC" id="2.4.2.2"/>
    </reaction>
</comment>
<evidence type="ECO:0000256" key="9">
    <source>
        <dbReference type="ARBA" id="ARBA00022679"/>
    </source>
</evidence>
<dbReference type="NCBIfam" id="NF004490">
    <property type="entry name" value="PRK05820.1"/>
    <property type="match status" value="1"/>
</dbReference>
<evidence type="ECO:0000256" key="8">
    <source>
        <dbReference type="ARBA" id="ARBA00022676"/>
    </source>
</evidence>
<dbReference type="HOGENOM" id="CLU_025040_0_1_0"/>
<dbReference type="GO" id="GO:0005829">
    <property type="term" value="C:cytosol"/>
    <property type="evidence" value="ECO:0007669"/>
    <property type="project" value="TreeGrafter"/>
</dbReference>
<dbReference type="PIRSF" id="PIRSF000478">
    <property type="entry name" value="TP_PyNP"/>
    <property type="match status" value="1"/>
</dbReference>
<evidence type="ECO:0000256" key="4">
    <source>
        <dbReference type="ARBA" id="ARBA00006915"/>
    </source>
</evidence>
<evidence type="ECO:0000256" key="7">
    <source>
        <dbReference type="ARBA" id="ARBA00014680"/>
    </source>
</evidence>
<comment type="function">
    <text evidence="3">Catalyzes phosphorolysis of the pyrimidine nucleosides uridine, thymidine and 2'-deoxyuridine with the formation of the corresponding pyrimidine base and ribose-1-phosphate.</text>
</comment>
<dbReference type="AlphaFoldDB" id="F7YXL9"/>
<dbReference type="Pfam" id="PF02885">
    <property type="entry name" value="Glycos_trans_3N"/>
    <property type="match status" value="1"/>
</dbReference>
<feature type="domain" description="Pyrimidine nucleoside phosphorylase C-terminal" evidence="13">
    <location>
        <begin position="341"/>
        <end position="415"/>
    </location>
</feature>
<comment type="catalytic activity">
    <reaction evidence="12">
        <text>thymidine + phosphate = 2-deoxy-alpha-D-ribose 1-phosphate + thymine</text>
        <dbReference type="Rhea" id="RHEA:16037"/>
        <dbReference type="ChEBI" id="CHEBI:17748"/>
        <dbReference type="ChEBI" id="CHEBI:17821"/>
        <dbReference type="ChEBI" id="CHEBI:43474"/>
        <dbReference type="ChEBI" id="CHEBI:57259"/>
        <dbReference type="EC" id="2.4.2.2"/>
    </reaction>
</comment>
<comment type="subunit">
    <text evidence="5">Homodimer.</text>
</comment>
<comment type="cofactor">
    <cofactor evidence="2">
        <name>K(+)</name>
        <dbReference type="ChEBI" id="CHEBI:29103"/>
    </cofactor>
</comment>
<dbReference type="InterPro" id="IPR018090">
    <property type="entry name" value="Pyrmidine_PPas_bac/euk"/>
</dbReference>
<dbReference type="GO" id="GO:0006206">
    <property type="term" value="P:pyrimidine nucleobase metabolic process"/>
    <property type="evidence" value="ECO:0007669"/>
    <property type="project" value="InterPro"/>
</dbReference>
<sequence precursor="true">MRMYDIIKKKRDGNELTTEEINFVVEKYVSGEIPDYQMAAFLMAVYFRGLNERETYDLTIAMARSGEFVDLSAISGIKVDKHSTGGVGDKVTLVVLPIVACFGVKVAKMSGRGLGHTGGTIDKLESIPGMRVELDKSEFFKVVNEVGFSIISQTGNLVPADKKIYALRDATATVDNISLIASSIVSKKLASGADAIVFDVKVGSGAFLKDIDSARKLARLMIDILARYGKRAKAVLSDMDQPLGRMVGNSLEVIEAIECLKGLGQKDLEKLSIRIAKEMLELADVKVTEAQILEALISGEALKVFRKFLKAQGGDEGIVEDYSKLPVAKETVFVPSEKSGYVYKINAEAVGLASVLLGAGRSKKEDVIDHGVGIEVLKKVSDFVQKGEPLVKLYVGKRSKVDDAIKLIKEAYEIRQEQPEPKDVVLEVIE</sequence>
<dbReference type="Pfam" id="PF00591">
    <property type="entry name" value="Glycos_transf_3"/>
    <property type="match status" value="1"/>
</dbReference>
<dbReference type="InterPro" id="IPR000053">
    <property type="entry name" value="Thymidine/pyrmidine_PPase"/>
</dbReference>
<dbReference type="InterPro" id="IPR035902">
    <property type="entry name" value="Nuc_phospho_transferase"/>
</dbReference>
<evidence type="ECO:0000256" key="11">
    <source>
        <dbReference type="ARBA" id="ARBA00048453"/>
    </source>
</evidence>
<dbReference type="FunFam" id="1.20.970.10:FF:000002">
    <property type="entry name" value="Pyrimidine-nucleoside phosphorylase"/>
    <property type="match status" value="1"/>
</dbReference>
<dbReference type="InterPro" id="IPR017872">
    <property type="entry name" value="Pyrmidine_PPase_CS"/>
</dbReference>
<dbReference type="GO" id="GO:0046872">
    <property type="term" value="F:metal ion binding"/>
    <property type="evidence" value="ECO:0007669"/>
    <property type="project" value="UniProtKB-KW"/>
</dbReference>
<dbReference type="PROSITE" id="PS00647">
    <property type="entry name" value="THYMID_PHOSPHORYLASE"/>
    <property type="match status" value="1"/>
</dbReference>
<gene>
    <name evidence="14" type="ORF">Theth_0573</name>
</gene>
<keyword evidence="8 14" id="KW-0328">Glycosyltransferase</keyword>